<keyword evidence="1" id="KW-0805">Transcription regulation</keyword>
<dbReference type="InterPro" id="IPR036388">
    <property type="entry name" value="WH-like_DNA-bd_sf"/>
</dbReference>
<evidence type="ECO:0000256" key="2">
    <source>
        <dbReference type="ARBA" id="ARBA00023125"/>
    </source>
</evidence>
<dbReference type="InterPro" id="IPR002577">
    <property type="entry name" value="HTH_HxlR"/>
</dbReference>
<accession>A0A812EW64</accession>
<feature type="domain" description="HTH hxlR-type" evidence="4">
    <location>
        <begin position="20"/>
        <end position="119"/>
    </location>
</feature>
<dbReference type="AlphaFoldDB" id="A0A812EW64"/>
<dbReference type="InterPro" id="IPR036390">
    <property type="entry name" value="WH_DNA-bd_sf"/>
</dbReference>
<evidence type="ECO:0000313" key="6">
    <source>
        <dbReference type="Proteomes" id="UP000655759"/>
    </source>
</evidence>
<comment type="caution">
    <text evidence="5">The sequence shown here is derived from an EMBL/GenBank/DDBJ whole genome shotgun (WGS) entry which is preliminary data.</text>
</comment>
<evidence type="ECO:0000259" key="4">
    <source>
        <dbReference type="PROSITE" id="PS51118"/>
    </source>
</evidence>
<dbReference type="Pfam" id="PF01638">
    <property type="entry name" value="HxlR"/>
    <property type="match status" value="1"/>
</dbReference>
<dbReference type="EMBL" id="CAJNAQ010000005">
    <property type="protein sequence ID" value="CAE6493304.1"/>
    <property type="molecule type" value="Genomic_DNA"/>
</dbReference>
<dbReference type="RefSeq" id="WP_239654899.1">
    <property type="nucleotide sequence ID" value="NZ_CAJNAQ010000005.1"/>
</dbReference>
<keyword evidence="2" id="KW-0238">DNA-binding</keyword>
<evidence type="ECO:0000256" key="1">
    <source>
        <dbReference type="ARBA" id="ARBA00023015"/>
    </source>
</evidence>
<dbReference type="GO" id="GO:0003677">
    <property type="term" value="F:DNA binding"/>
    <property type="evidence" value="ECO:0007669"/>
    <property type="project" value="UniProtKB-KW"/>
</dbReference>
<dbReference type="PROSITE" id="PS51118">
    <property type="entry name" value="HTH_HXLR"/>
    <property type="match status" value="1"/>
</dbReference>
<protein>
    <submittedName>
        <fullName evidence="5">Transcriptional regulator, HxlR family</fullName>
    </submittedName>
</protein>
<sequence length="145" mass="16634">MQQEYEKCIKDGVCDIMTCCPIDNTFKIIGKKFTIHILRNMGLLNQNRFNQLLESIEGINPKTLSARLREMEKSGLIERKIIPNTPPRVEYSVTEKGLALKPVILAMAEFSMKYCAGDVFKDGKSRTLKQVFNMALVDIPKEHRR</sequence>
<evidence type="ECO:0000256" key="3">
    <source>
        <dbReference type="ARBA" id="ARBA00023163"/>
    </source>
</evidence>
<keyword evidence="3" id="KW-0804">Transcription</keyword>
<organism evidence="5 6">
    <name type="scientific">Candidatus Nitrosotenuis uzonensis</name>
    <dbReference type="NCBI Taxonomy" id="1407055"/>
    <lineage>
        <taxon>Archaea</taxon>
        <taxon>Nitrososphaerota</taxon>
        <taxon>Candidatus Nitrosotenuis</taxon>
    </lineage>
</organism>
<dbReference type="PANTHER" id="PTHR33204">
    <property type="entry name" value="TRANSCRIPTIONAL REGULATOR, MARR FAMILY"/>
    <property type="match status" value="1"/>
</dbReference>
<dbReference type="PANTHER" id="PTHR33204:SF18">
    <property type="entry name" value="TRANSCRIPTIONAL REGULATORY PROTEIN"/>
    <property type="match status" value="1"/>
</dbReference>
<proteinExistence type="predicted"/>
<dbReference type="Gene3D" id="1.10.10.10">
    <property type="entry name" value="Winged helix-like DNA-binding domain superfamily/Winged helix DNA-binding domain"/>
    <property type="match status" value="1"/>
</dbReference>
<name>A0A812EW64_9ARCH</name>
<dbReference type="SUPFAM" id="SSF46785">
    <property type="entry name" value="Winged helix' DNA-binding domain"/>
    <property type="match status" value="1"/>
</dbReference>
<gene>
    <name evidence="5" type="ORF">NUZ5A_50146</name>
</gene>
<evidence type="ECO:0000313" key="5">
    <source>
        <dbReference type="EMBL" id="CAE6493304.1"/>
    </source>
</evidence>
<dbReference type="Proteomes" id="UP000655759">
    <property type="component" value="Unassembled WGS sequence"/>
</dbReference>
<reference evidence="5" key="1">
    <citation type="submission" date="2021-02" db="EMBL/GenBank/DDBJ databases">
        <authorList>
            <person name="Han P."/>
        </authorList>
    </citation>
    <scope>NUCLEOTIDE SEQUENCE</scope>
    <source>
        <strain evidence="5">Candidatus Nitrosotenuis uzonensis 5A</strain>
    </source>
</reference>